<sequence>MELRGAGGGEAPARPQNASGFGNGSCVDCSTSRSRQHQRRPSACAEMELTAPTGKQNRKPPSPMLSSLPPLLINYTPHYKKMIRL</sequence>
<keyword evidence="3" id="KW-1185">Reference proteome</keyword>
<accession>S7P158</accession>
<reference evidence="2 3" key="1">
    <citation type="journal article" date="2013" name="Nat. Commun.">
        <title>Genome analysis reveals insights into physiology and longevity of the Brandt's bat Myotis brandtii.</title>
        <authorList>
            <person name="Seim I."/>
            <person name="Fang X."/>
            <person name="Xiong Z."/>
            <person name="Lobanov A.V."/>
            <person name="Huang Z."/>
            <person name="Ma S."/>
            <person name="Feng Y."/>
            <person name="Turanov A.A."/>
            <person name="Zhu Y."/>
            <person name="Lenz T.L."/>
            <person name="Gerashchenko M.V."/>
            <person name="Fan D."/>
            <person name="Hee Yim S."/>
            <person name="Yao X."/>
            <person name="Jordan D."/>
            <person name="Xiong Y."/>
            <person name="Ma Y."/>
            <person name="Lyapunov A.N."/>
            <person name="Chen G."/>
            <person name="Kulakova O.I."/>
            <person name="Sun Y."/>
            <person name="Lee S.G."/>
            <person name="Bronson R.T."/>
            <person name="Moskalev A.A."/>
            <person name="Sunyaev S.R."/>
            <person name="Zhang G."/>
            <person name="Krogh A."/>
            <person name="Wang J."/>
            <person name="Gladyshev V.N."/>
        </authorList>
    </citation>
    <scope>NUCLEOTIDE SEQUENCE [LARGE SCALE GENOMIC DNA]</scope>
</reference>
<name>S7P158_MYOBR</name>
<proteinExistence type="predicted"/>
<dbReference type="Proteomes" id="UP000052978">
    <property type="component" value="Unassembled WGS sequence"/>
</dbReference>
<protein>
    <submittedName>
        <fullName evidence="2">Uncharacterized protein</fullName>
    </submittedName>
</protein>
<dbReference type="AlphaFoldDB" id="S7P158"/>
<feature type="region of interest" description="Disordered" evidence="1">
    <location>
        <begin position="1"/>
        <end position="71"/>
    </location>
</feature>
<evidence type="ECO:0000256" key="1">
    <source>
        <dbReference type="SAM" id="MobiDB-lite"/>
    </source>
</evidence>
<feature type="compositionally biased region" description="Gly residues" evidence="1">
    <location>
        <begin position="1"/>
        <end position="10"/>
    </location>
</feature>
<evidence type="ECO:0000313" key="2">
    <source>
        <dbReference type="EMBL" id="EPQ03703.1"/>
    </source>
</evidence>
<evidence type="ECO:0000313" key="3">
    <source>
        <dbReference type="Proteomes" id="UP000052978"/>
    </source>
</evidence>
<dbReference type="EMBL" id="KE161425">
    <property type="protein sequence ID" value="EPQ03703.1"/>
    <property type="molecule type" value="Genomic_DNA"/>
</dbReference>
<gene>
    <name evidence="2" type="ORF">D623_10031616</name>
</gene>
<organism evidence="2 3">
    <name type="scientific">Myotis brandtii</name>
    <name type="common">Brandt's bat</name>
    <dbReference type="NCBI Taxonomy" id="109478"/>
    <lineage>
        <taxon>Eukaryota</taxon>
        <taxon>Metazoa</taxon>
        <taxon>Chordata</taxon>
        <taxon>Craniata</taxon>
        <taxon>Vertebrata</taxon>
        <taxon>Euteleostomi</taxon>
        <taxon>Mammalia</taxon>
        <taxon>Eutheria</taxon>
        <taxon>Laurasiatheria</taxon>
        <taxon>Chiroptera</taxon>
        <taxon>Yangochiroptera</taxon>
        <taxon>Vespertilionidae</taxon>
        <taxon>Myotis</taxon>
    </lineage>
</organism>